<gene>
    <name evidence="2" type="ORF">GRB96_11505</name>
</gene>
<reference evidence="2 3" key="1">
    <citation type="submission" date="2019-12" db="EMBL/GenBank/DDBJ databases">
        <title>Draft genome sequencing of Halomonas alimentaria DSM 15356.</title>
        <authorList>
            <person name="Pandiyan K."/>
            <person name="Kushwaha P."/>
            <person name="Gowdham M."/>
            <person name="Chakdar H."/>
            <person name="Singh A."/>
            <person name="Kumar M."/>
            <person name="Saxena A.K."/>
        </authorList>
    </citation>
    <scope>NUCLEOTIDE SEQUENCE [LARGE SCALE GENOMIC DNA]</scope>
    <source>
        <strain evidence="2 3">DSM 15356</strain>
    </source>
</reference>
<feature type="domain" description="N-acetyltransferase" evidence="1">
    <location>
        <begin position="2"/>
        <end position="162"/>
    </location>
</feature>
<dbReference type="RefSeq" id="WP_161432274.1">
    <property type="nucleotide sequence ID" value="NZ_WUTT01000001.1"/>
</dbReference>
<dbReference type="InterPro" id="IPR052742">
    <property type="entry name" value="Mito_N-acetyltransferase"/>
</dbReference>
<protein>
    <submittedName>
        <fullName evidence="2">GNAT family N-acetyltransferase</fullName>
    </submittedName>
</protein>
<dbReference type="EMBL" id="WUTT01000001">
    <property type="protein sequence ID" value="NAW35041.1"/>
    <property type="molecule type" value="Genomic_DNA"/>
</dbReference>
<proteinExistence type="predicted"/>
<dbReference type="CDD" id="cd04301">
    <property type="entry name" value="NAT_SF"/>
    <property type="match status" value="1"/>
</dbReference>
<dbReference type="InterPro" id="IPR016181">
    <property type="entry name" value="Acyl_CoA_acyltransferase"/>
</dbReference>
<sequence length="162" mass="17857">MITLRAYHPDDWPALWAMLAPVFRAGETYAVPRDITEQDAHRMWIELPRAVRVAVDEADKPLGTYYMKPNQAGPGDHVANCGYIVAAEARGRGLAGQMCEHSLGLARELGFTAMQYNLVVATNTVAVRLWQAHGFAVCGTLPGAFRHPVLGAVDAHVMYRRL</sequence>
<keyword evidence="3" id="KW-1185">Reference proteome</keyword>
<evidence type="ECO:0000313" key="3">
    <source>
        <dbReference type="Proteomes" id="UP000487929"/>
    </source>
</evidence>
<organism evidence="2 3">
    <name type="scientific">Halomonas alimentaria</name>
    <dbReference type="NCBI Taxonomy" id="147248"/>
    <lineage>
        <taxon>Bacteria</taxon>
        <taxon>Pseudomonadati</taxon>
        <taxon>Pseudomonadota</taxon>
        <taxon>Gammaproteobacteria</taxon>
        <taxon>Oceanospirillales</taxon>
        <taxon>Halomonadaceae</taxon>
        <taxon>Halomonas</taxon>
    </lineage>
</organism>
<dbReference type="Gene3D" id="3.40.630.30">
    <property type="match status" value="1"/>
</dbReference>
<dbReference type="OrthoDB" id="9788300at2"/>
<dbReference type="SUPFAM" id="SSF55729">
    <property type="entry name" value="Acyl-CoA N-acyltransferases (Nat)"/>
    <property type="match status" value="1"/>
</dbReference>
<dbReference type="PANTHER" id="PTHR43138">
    <property type="entry name" value="ACETYLTRANSFERASE, GNAT FAMILY"/>
    <property type="match status" value="1"/>
</dbReference>
<dbReference type="GO" id="GO:0016747">
    <property type="term" value="F:acyltransferase activity, transferring groups other than amino-acyl groups"/>
    <property type="evidence" value="ECO:0007669"/>
    <property type="project" value="InterPro"/>
</dbReference>
<dbReference type="Proteomes" id="UP000487929">
    <property type="component" value="Unassembled WGS sequence"/>
</dbReference>
<dbReference type="InterPro" id="IPR000182">
    <property type="entry name" value="GNAT_dom"/>
</dbReference>
<dbReference type="PANTHER" id="PTHR43138:SF1">
    <property type="entry name" value="N-ACETYLTRANSFERASE ACA1"/>
    <property type="match status" value="1"/>
</dbReference>
<accession>A0A7X4W7N4</accession>
<dbReference type="AlphaFoldDB" id="A0A7X4W7N4"/>
<name>A0A7X4W7N4_9GAMM</name>
<comment type="caution">
    <text evidence="2">The sequence shown here is derived from an EMBL/GenBank/DDBJ whole genome shotgun (WGS) entry which is preliminary data.</text>
</comment>
<dbReference type="PROSITE" id="PS51186">
    <property type="entry name" value="GNAT"/>
    <property type="match status" value="1"/>
</dbReference>
<dbReference type="Pfam" id="PF00583">
    <property type="entry name" value="Acetyltransf_1"/>
    <property type="match status" value="1"/>
</dbReference>
<evidence type="ECO:0000259" key="1">
    <source>
        <dbReference type="PROSITE" id="PS51186"/>
    </source>
</evidence>
<evidence type="ECO:0000313" key="2">
    <source>
        <dbReference type="EMBL" id="NAW35041.1"/>
    </source>
</evidence>
<keyword evidence="2" id="KW-0808">Transferase</keyword>